<evidence type="ECO:0000313" key="5">
    <source>
        <dbReference type="EMBL" id="KAK5577352.1"/>
    </source>
</evidence>
<comment type="caution">
    <text evidence="5">The sequence shown here is derived from an EMBL/GenBank/DDBJ whole genome shotgun (WGS) entry which is preliminary data.</text>
</comment>
<evidence type="ECO:0000259" key="4">
    <source>
        <dbReference type="Pfam" id="PF23226"/>
    </source>
</evidence>
<gene>
    <name evidence="5" type="ORF">RB653_002293</name>
</gene>
<keyword evidence="1" id="KW-0812">Transmembrane</keyword>
<dbReference type="Pfam" id="PF23022">
    <property type="entry name" value="6TM_1st_PGAP2IP"/>
    <property type="match status" value="1"/>
</dbReference>
<keyword evidence="1" id="KW-1133">Transmembrane helix</keyword>
<feature type="domain" description="PGAP2IP first transmembrane" evidence="3">
    <location>
        <begin position="33"/>
        <end position="185"/>
    </location>
</feature>
<dbReference type="InterPro" id="IPR053912">
    <property type="entry name" value="PGAP2IP_TM_1nd"/>
</dbReference>
<dbReference type="Pfam" id="PF23021">
    <property type="entry name" value="6TM_2nd_PGAP2IP"/>
    <property type="match status" value="1"/>
</dbReference>
<evidence type="ECO:0000256" key="1">
    <source>
        <dbReference type="SAM" id="Phobius"/>
    </source>
</evidence>
<feature type="transmembrane region" description="Helical" evidence="1">
    <location>
        <begin position="314"/>
        <end position="335"/>
    </location>
</feature>
<dbReference type="InterPro" id="IPR036691">
    <property type="entry name" value="Endo/exonu/phosph_ase_sf"/>
</dbReference>
<feature type="transmembrane region" description="Helical" evidence="1">
    <location>
        <begin position="347"/>
        <end position="366"/>
    </location>
</feature>
<feature type="transmembrane region" description="Helical" evidence="1">
    <location>
        <begin position="386"/>
        <end position="404"/>
    </location>
</feature>
<dbReference type="FunFam" id="3.60.10.10:FF:000122">
    <property type="entry name" value="Frag1/DRAM/Sfk1_family_-_putative"/>
    <property type="match status" value="1"/>
</dbReference>
<dbReference type="PANTHER" id="PTHR14859:SF1">
    <property type="entry name" value="PGAP2-INTERACTING PROTEIN"/>
    <property type="match status" value="1"/>
</dbReference>
<dbReference type="GO" id="GO:0016020">
    <property type="term" value="C:membrane"/>
    <property type="evidence" value="ECO:0007669"/>
    <property type="project" value="GOC"/>
</dbReference>
<dbReference type="GO" id="GO:0005783">
    <property type="term" value="C:endoplasmic reticulum"/>
    <property type="evidence" value="ECO:0007669"/>
    <property type="project" value="TreeGrafter"/>
</dbReference>
<feature type="transmembrane region" description="Helical" evidence="1">
    <location>
        <begin position="183"/>
        <end position="202"/>
    </location>
</feature>
<dbReference type="Pfam" id="PF23226">
    <property type="entry name" value="Exo_endo_phos_PGAP2IP"/>
    <property type="match status" value="1"/>
</dbReference>
<dbReference type="PANTHER" id="PTHR14859">
    <property type="entry name" value="CALCOFLUOR WHITE HYPERSENSITIVE PROTEIN PRECURSOR"/>
    <property type="match status" value="1"/>
</dbReference>
<feature type="transmembrane region" description="Helical" evidence="1">
    <location>
        <begin position="21"/>
        <end position="49"/>
    </location>
</feature>
<keyword evidence="6" id="KW-1185">Reference proteome</keyword>
<name>A0AAN7TNM1_9MYCE</name>
<feature type="transmembrane region" description="Helical" evidence="1">
    <location>
        <begin position="290"/>
        <end position="308"/>
    </location>
</feature>
<dbReference type="SUPFAM" id="SSF56219">
    <property type="entry name" value="DNase I-like"/>
    <property type="match status" value="1"/>
</dbReference>
<evidence type="ECO:0000259" key="3">
    <source>
        <dbReference type="Pfam" id="PF23022"/>
    </source>
</evidence>
<dbReference type="InterPro" id="IPR057315">
    <property type="entry name" value="Exo_endo_phos_PGAP2IP_C"/>
</dbReference>
<feature type="domain" description="PGAP2IP C-terminal nuclease-like" evidence="4">
    <location>
        <begin position="479"/>
        <end position="700"/>
    </location>
</feature>
<feature type="transmembrane region" description="Helical" evidence="1">
    <location>
        <begin position="429"/>
        <end position="449"/>
    </location>
</feature>
<dbReference type="Gene3D" id="3.60.10.10">
    <property type="entry name" value="Endonuclease/exonuclease/phosphatase"/>
    <property type="match status" value="1"/>
</dbReference>
<dbReference type="InterPro" id="IPR053911">
    <property type="entry name" value="PGAP2IP_TM_2nd"/>
</dbReference>
<feature type="domain" description="PGAP2IP second transmembrane" evidence="2">
    <location>
        <begin position="226"/>
        <end position="404"/>
    </location>
</feature>
<proteinExistence type="predicted"/>
<feature type="transmembrane region" description="Helical" evidence="1">
    <location>
        <begin position="259"/>
        <end position="278"/>
    </location>
</feature>
<organism evidence="5 6">
    <name type="scientific">Dictyostelium firmibasis</name>
    <dbReference type="NCBI Taxonomy" id="79012"/>
    <lineage>
        <taxon>Eukaryota</taxon>
        <taxon>Amoebozoa</taxon>
        <taxon>Evosea</taxon>
        <taxon>Eumycetozoa</taxon>
        <taxon>Dictyostelia</taxon>
        <taxon>Dictyosteliales</taxon>
        <taxon>Dictyosteliaceae</taxon>
        <taxon>Dictyostelium</taxon>
    </lineage>
</organism>
<evidence type="ECO:0000313" key="6">
    <source>
        <dbReference type="Proteomes" id="UP001344447"/>
    </source>
</evidence>
<sequence>MSTTPINNKAKTYGGGYNRQYLTLLLADGVLAFVNWSLMVEFISIIWFFPMGFMGFTGWEAALLAIFTPIFLGIGFVNRIVSRFNLPLRLIAQLLAFLAIFPWAIDKASIKNDEFGIFSSPHVTKTFFVSVAVALDWLAQCNSFANIKSPVRRERGAYAYALAIVLHAIIRLPYLSINPFMTWSNWIVFGMIMVVVAFVVLLRENINASDEKKSGAIWSIEHETSSSSTIATGVSFGGIIFFNQLLFSTYGLIPRWVGLNPFPYGLLVILGIMVGVVISKKKELVTSRNFFLFALVLSAIFGWCSGTVPFIVGFIGLISASILGTYCNSLWIVLIEKVSNTEKLGQLFISAMLTYTILLFWAIYVVSYKFVPWWLGSTLLRERNQTLIIACVLATGIAFVYKSLRSSSGSSSKREKSSKDQPTYPNKDVFNVLFGLLVLLLLFSVNRAITHPTDSSIAGHHYARDLTATSVTNTAPTDIKSMIWTIHFGYDNFGRNSFPNVTKVIKDHGANIIGLLESDLSRVMTSNRDLVEWVATELHMYSDFGPEPSRNTWGCALLTIFPIISSDRVILPSPEGELACLIDAVLLIDETPVNVIVTHFGNTEDVLDRKLQTEGAAAIVKKNSDMPIIFLSYITTKVNTENYKTLRASGLEDTTSEGRYCQYIFYKNLQLNKFQRFSSFDISDTEQQVASFSVIKENKQTQQ</sequence>
<feature type="transmembrane region" description="Helical" evidence="1">
    <location>
        <begin position="88"/>
        <end position="105"/>
    </location>
</feature>
<feature type="transmembrane region" description="Helical" evidence="1">
    <location>
        <begin position="61"/>
        <end position="81"/>
    </location>
</feature>
<dbReference type="GO" id="GO:0006506">
    <property type="term" value="P:GPI anchor biosynthetic process"/>
    <property type="evidence" value="ECO:0007669"/>
    <property type="project" value="TreeGrafter"/>
</dbReference>
<dbReference type="InterPro" id="IPR051916">
    <property type="entry name" value="GPI-anchor_lipid_remodeler"/>
</dbReference>
<protein>
    <submittedName>
        <fullName evidence="5">Uncharacterized protein</fullName>
    </submittedName>
</protein>
<feature type="transmembrane region" description="Helical" evidence="1">
    <location>
        <begin position="230"/>
        <end position="253"/>
    </location>
</feature>
<evidence type="ECO:0000259" key="2">
    <source>
        <dbReference type="Pfam" id="PF23021"/>
    </source>
</evidence>
<feature type="transmembrane region" description="Helical" evidence="1">
    <location>
        <begin position="157"/>
        <end position="177"/>
    </location>
</feature>
<accession>A0AAN7TNM1</accession>
<keyword evidence="1" id="KW-0472">Membrane</keyword>
<dbReference type="AlphaFoldDB" id="A0AAN7TNM1"/>
<reference evidence="5 6" key="1">
    <citation type="submission" date="2023-11" db="EMBL/GenBank/DDBJ databases">
        <title>Dfirmibasis_genome.</title>
        <authorList>
            <person name="Edelbroek B."/>
            <person name="Kjellin J."/>
            <person name="Jerlstrom-Hultqvist J."/>
            <person name="Soderbom F."/>
        </authorList>
    </citation>
    <scope>NUCLEOTIDE SEQUENCE [LARGE SCALE GENOMIC DNA]</scope>
    <source>
        <strain evidence="5 6">TNS-C-14</strain>
    </source>
</reference>
<dbReference type="EMBL" id="JAVFKY010000004">
    <property type="protein sequence ID" value="KAK5577352.1"/>
    <property type="molecule type" value="Genomic_DNA"/>
</dbReference>
<dbReference type="Proteomes" id="UP001344447">
    <property type="component" value="Unassembled WGS sequence"/>
</dbReference>